<protein>
    <recommendedName>
        <fullName evidence="3">Peptidase U32</fullName>
    </recommendedName>
</protein>
<dbReference type="Proteomes" id="UP000070475">
    <property type="component" value="Unassembled WGS sequence"/>
</dbReference>
<accession>A0A132U5V7</accession>
<dbReference type="AlphaFoldDB" id="A0A132U5V7"/>
<proteinExistence type="predicted"/>
<reference evidence="1 2" key="1">
    <citation type="submission" date="2015-08" db="EMBL/GenBank/DDBJ databases">
        <title>Genomes of Paenibacillus riograndensis.</title>
        <authorList>
            <person name="Sant'Anna F.H."/>
            <person name="Souza R."/>
            <person name="Ambrosini A."/>
            <person name="Bach E."/>
            <person name="Fernandes G."/>
            <person name="Balsanelli E."/>
            <person name="Baura V.A."/>
            <person name="Pedrosa F.O."/>
            <person name="Souza E.M."/>
            <person name="Passaglia L."/>
        </authorList>
    </citation>
    <scope>NUCLEOTIDE SEQUENCE [LARGE SCALE GENOMIC DNA]</scope>
    <source>
        <strain evidence="1 2">CAS34</strain>
    </source>
</reference>
<organism evidence="1 2">
    <name type="scientific">Paenibacillus riograndensis</name>
    <dbReference type="NCBI Taxonomy" id="483937"/>
    <lineage>
        <taxon>Bacteria</taxon>
        <taxon>Bacillati</taxon>
        <taxon>Bacillota</taxon>
        <taxon>Bacilli</taxon>
        <taxon>Bacillales</taxon>
        <taxon>Paenibacillaceae</taxon>
        <taxon>Paenibacillus</taxon>
        <taxon>Paenibacillus sonchi group</taxon>
    </lineage>
</organism>
<dbReference type="EMBL" id="LIRB01000115">
    <property type="protein sequence ID" value="KWX79000.1"/>
    <property type="molecule type" value="Genomic_DNA"/>
</dbReference>
<gene>
    <name evidence="1" type="ORF">AMQ84_08200</name>
</gene>
<comment type="caution">
    <text evidence="1">The sequence shown here is derived from an EMBL/GenBank/DDBJ whole genome shotgun (WGS) entry which is preliminary data.</text>
</comment>
<sequence>MMAVYTHELYNRISLGWNQDEKFIPEIAAKYQEYITEIFFSPPLALKLGNGKEHYKELELEAYREQLTEIKAAYPHIGLNMLYNFFCMGDHLKPDKIKKLLDIPQKLDVGIEMLSVSNLLLAEIIMKELPHIKLHLSVRLNIDTFEKVAFLVDKYGEDSIYCINLGRNSVYQLPLFQKLKREFPGIKYKIILNEFCTRDCLDSDLHSQMKAHNSYLHVERFLCASYQKHNWWRYFTGQGILPNDIHHWFGQMDIFKISSRWLPTEQIAKIMEFYLNGEEVSLGDIIYTIGQGGTRFRYNPEFMAEIDVDRKYPQDYWNRRSKCKFNCTECGYCKQVADSFLKGGSDNGTAVVSS</sequence>
<evidence type="ECO:0000313" key="2">
    <source>
        <dbReference type="Proteomes" id="UP000070475"/>
    </source>
</evidence>
<dbReference type="PATRIC" id="fig|483937.3.peg.3863"/>
<evidence type="ECO:0000313" key="1">
    <source>
        <dbReference type="EMBL" id="KWX79000.1"/>
    </source>
</evidence>
<name>A0A132U5V7_9BACL</name>
<keyword evidence="2" id="KW-1185">Reference proteome</keyword>
<evidence type="ECO:0008006" key="3">
    <source>
        <dbReference type="Google" id="ProtNLM"/>
    </source>
</evidence>